<evidence type="ECO:0000313" key="4">
    <source>
        <dbReference type="EMBL" id="OBR14707.1"/>
    </source>
</evidence>
<dbReference type="PANTHER" id="PTHR47256:SF1">
    <property type="entry name" value="ZN(II)2CYS6 TRANSCRIPTION FACTOR (EUROFUNG)"/>
    <property type="match status" value="1"/>
</dbReference>
<feature type="compositionally biased region" description="Basic residues" evidence="2">
    <location>
        <begin position="31"/>
        <end position="40"/>
    </location>
</feature>
<dbReference type="CDD" id="cd12148">
    <property type="entry name" value="fungal_TF_MHR"/>
    <property type="match status" value="1"/>
</dbReference>
<dbReference type="VEuPathDB" id="FungiDB:CH63R_03433"/>
<dbReference type="InterPro" id="IPR053187">
    <property type="entry name" value="Notoamide_regulator"/>
</dbReference>
<keyword evidence="5" id="KW-1185">Reference proteome</keyword>
<evidence type="ECO:0000256" key="1">
    <source>
        <dbReference type="ARBA" id="ARBA00023242"/>
    </source>
</evidence>
<feature type="domain" description="Zn(2)-C6 fungal-type" evidence="3">
    <location>
        <begin position="44"/>
        <end position="74"/>
    </location>
</feature>
<sequence>MTPLRPLRPRPLSAGGSSADDHAALDAGRFSVRRASRQRKTNSACDPCRKRKTKCDGRLPRCLMCEHRTEACAYTYSIRHRVTVPEGEEPRGHGSNHMVESQRTLPHEQALGLLSKLRNESGSPPPLPSSSHVIEQRHIRGLLPPSQNTLDFELTLRHPVAYPALFPVSYADLPQEEMLKSMTTPWLRRGQTAAPSPCLDVPPSKQAYMTPDQEDDENDDQFEIKMGSPDPADADLLGPLFDERLRLLDISQWTPVAIPNDLAIAAISHYLENDYATMPLFNADLFLQDLVSLENSFCSAFLVTAILCWACQALTPLHPDAAAYSVALFAQAQQHFSDQPQLNSLTTISALQILSMCAATYGKDDMSLQFLQESVSLGRLMGLFDVTSQSESAGMWLGNHEDWARTASYTAWGVYNWVSVYSLHYHIFEIETPPLLPKPGDSSASRPVIGSTTTTTTTTTAAAAAAMTTALHAQVMSASSDMWIIFSDVLRRFYGPQDDDLLHQPPPSSLRFAEETYHRLLRWASALPLQLARAEENGHNVVMMHIYFHAVVTDLFRPFLDSPFRSERLPSFSTDFATPEAVYTASVTQLKRLLLLYRLRHKSASLSMLWKTAVVYVANATIREAGTATATAAVMTQLEPPPDEDDNDNNTNNNNNNNNGNKNNSNSNKYDNNDNEPTANERRFYLDLCLSALEDLYVSFPVFGSVAQGMVGMAIRHEAIPAEKAAGVLRRLDEIARRRAAGQGMTDKAEARWIVDFDLAMTNPEAAQGRYLAEQLEGLMLSESGAEDQG</sequence>
<evidence type="ECO:0000313" key="5">
    <source>
        <dbReference type="Proteomes" id="UP000092177"/>
    </source>
</evidence>
<dbReference type="EMBL" id="LTAN01000002">
    <property type="protein sequence ID" value="OBR14707.1"/>
    <property type="molecule type" value="Genomic_DNA"/>
</dbReference>
<accession>A0A1B7YRP0</accession>
<dbReference type="PANTHER" id="PTHR47256">
    <property type="entry name" value="ZN(II)2CYS6 TRANSCRIPTION FACTOR (EUROFUNG)-RELATED"/>
    <property type="match status" value="1"/>
</dbReference>
<dbReference type="KEGG" id="chig:CH63R_03433"/>
<reference evidence="5" key="1">
    <citation type="journal article" date="2017" name="BMC Genomics">
        <title>Gapless genome assembly of Colletotrichum higginsianum reveals chromosome structure and association of transposable elements with secondary metabolite gene clusters.</title>
        <authorList>
            <person name="Dallery J.-F."/>
            <person name="Lapalu N."/>
            <person name="Zampounis A."/>
            <person name="Pigne S."/>
            <person name="Luyten I."/>
            <person name="Amselem J."/>
            <person name="Wittenberg A.H.J."/>
            <person name="Zhou S."/>
            <person name="de Queiroz M.V."/>
            <person name="Robin G.P."/>
            <person name="Auger A."/>
            <person name="Hainaut M."/>
            <person name="Henrissat B."/>
            <person name="Kim K.-T."/>
            <person name="Lee Y.-H."/>
            <person name="Lespinet O."/>
            <person name="Schwartz D.C."/>
            <person name="Thon M.R."/>
            <person name="O'Connell R.J."/>
        </authorList>
    </citation>
    <scope>NUCLEOTIDE SEQUENCE [LARGE SCALE GENOMIC DNA]</scope>
    <source>
        <strain evidence="5">IMI 349063</strain>
    </source>
</reference>
<dbReference type="PROSITE" id="PS00463">
    <property type="entry name" value="ZN2_CY6_FUNGAL_1"/>
    <property type="match status" value="1"/>
</dbReference>
<keyword evidence="1" id="KW-0539">Nucleus</keyword>
<dbReference type="GO" id="GO:0000981">
    <property type="term" value="F:DNA-binding transcription factor activity, RNA polymerase II-specific"/>
    <property type="evidence" value="ECO:0007669"/>
    <property type="project" value="InterPro"/>
</dbReference>
<dbReference type="CDD" id="cd00067">
    <property type="entry name" value="GAL4"/>
    <property type="match status" value="1"/>
</dbReference>
<feature type="compositionally biased region" description="Low complexity" evidence="2">
    <location>
        <begin position="649"/>
        <end position="670"/>
    </location>
</feature>
<evidence type="ECO:0000256" key="2">
    <source>
        <dbReference type="SAM" id="MobiDB-lite"/>
    </source>
</evidence>
<dbReference type="RefSeq" id="XP_018163224.1">
    <property type="nucleotide sequence ID" value="XM_018298408.1"/>
</dbReference>
<dbReference type="SMART" id="SM00066">
    <property type="entry name" value="GAL4"/>
    <property type="match status" value="1"/>
</dbReference>
<dbReference type="GO" id="GO:0008270">
    <property type="term" value="F:zinc ion binding"/>
    <property type="evidence" value="ECO:0007669"/>
    <property type="project" value="InterPro"/>
</dbReference>
<dbReference type="GeneID" id="28862515"/>
<dbReference type="Pfam" id="PF00172">
    <property type="entry name" value="Zn_clus"/>
    <property type="match status" value="1"/>
</dbReference>
<feature type="compositionally biased region" description="Low complexity" evidence="2">
    <location>
        <begin position="1"/>
        <end position="18"/>
    </location>
</feature>
<feature type="region of interest" description="Disordered" evidence="2">
    <location>
        <begin position="1"/>
        <end position="54"/>
    </location>
</feature>
<proteinExistence type="predicted"/>
<organism evidence="4 5">
    <name type="scientific">Colletotrichum higginsianum (strain IMI 349063)</name>
    <name type="common">Crucifer anthracnose fungus</name>
    <dbReference type="NCBI Taxonomy" id="759273"/>
    <lineage>
        <taxon>Eukaryota</taxon>
        <taxon>Fungi</taxon>
        <taxon>Dikarya</taxon>
        <taxon>Ascomycota</taxon>
        <taxon>Pezizomycotina</taxon>
        <taxon>Sordariomycetes</taxon>
        <taxon>Hypocreomycetidae</taxon>
        <taxon>Glomerellales</taxon>
        <taxon>Glomerellaceae</taxon>
        <taxon>Colletotrichum</taxon>
        <taxon>Colletotrichum destructivum species complex</taxon>
    </lineage>
</organism>
<comment type="caution">
    <text evidence="4">The sequence shown here is derived from an EMBL/GenBank/DDBJ whole genome shotgun (WGS) entry which is preliminary data.</text>
</comment>
<dbReference type="Gene3D" id="4.10.240.10">
    <property type="entry name" value="Zn(2)-C6 fungal-type DNA-binding domain"/>
    <property type="match status" value="1"/>
</dbReference>
<name>A0A1B7YRP0_COLHI</name>
<dbReference type="SUPFAM" id="SSF57701">
    <property type="entry name" value="Zn2/Cys6 DNA-binding domain"/>
    <property type="match status" value="1"/>
</dbReference>
<dbReference type="InterPro" id="IPR001138">
    <property type="entry name" value="Zn2Cys6_DnaBD"/>
</dbReference>
<dbReference type="PROSITE" id="PS50048">
    <property type="entry name" value="ZN2_CY6_FUNGAL_2"/>
    <property type="match status" value="1"/>
</dbReference>
<gene>
    <name evidence="4" type="ORF">CH63R_03433</name>
</gene>
<protein>
    <submittedName>
        <fullName evidence="4">C6 transcription factor</fullName>
    </submittedName>
</protein>
<feature type="region of interest" description="Disordered" evidence="2">
    <location>
        <begin position="638"/>
        <end position="677"/>
    </location>
</feature>
<evidence type="ECO:0000259" key="3">
    <source>
        <dbReference type="PROSITE" id="PS50048"/>
    </source>
</evidence>
<dbReference type="Proteomes" id="UP000092177">
    <property type="component" value="Chromosome 2"/>
</dbReference>
<dbReference type="OrthoDB" id="10261408at2759"/>
<dbReference type="AlphaFoldDB" id="A0A1B7YRP0"/>
<dbReference type="InterPro" id="IPR036864">
    <property type="entry name" value="Zn2-C6_fun-type_DNA-bd_sf"/>
</dbReference>